<reference evidence="1" key="2">
    <citation type="submission" date="2021-03" db="UniProtKB">
        <authorList>
            <consortium name="EnsemblPlants"/>
        </authorList>
    </citation>
    <scope>IDENTIFICATION</scope>
</reference>
<dbReference type="Proteomes" id="UP000596661">
    <property type="component" value="Chromosome 9"/>
</dbReference>
<organism evidence="1 2">
    <name type="scientific">Cannabis sativa</name>
    <name type="common">Hemp</name>
    <name type="synonym">Marijuana</name>
    <dbReference type="NCBI Taxonomy" id="3483"/>
    <lineage>
        <taxon>Eukaryota</taxon>
        <taxon>Viridiplantae</taxon>
        <taxon>Streptophyta</taxon>
        <taxon>Embryophyta</taxon>
        <taxon>Tracheophyta</taxon>
        <taxon>Spermatophyta</taxon>
        <taxon>Magnoliopsida</taxon>
        <taxon>eudicotyledons</taxon>
        <taxon>Gunneridae</taxon>
        <taxon>Pentapetalae</taxon>
        <taxon>rosids</taxon>
        <taxon>fabids</taxon>
        <taxon>Rosales</taxon>
        <taxon>Cannabaceae</taxon>
        <taxon>Cannabis</taxon>
    </lineage>
</organism>
<dbReference type="EnsemblPlants" id="evm.model.09.567">
    <property type="protein sequence ID" value="cds.evm.model.09.567"/>
    <property type="gene ID" value="evm.TU.09.567"/>
</dbReference>
<dbReference type="EMBL" id="UZAU01000734">
    <property type="status" value="NOT_ANNOTATED_CDS"/>
    <property type="molecule type" value="Genomic_DNA"/>
</dbReference>
<accession>A0A803QGN5</accession>
<dbReference type="Gramene" id="evm.model.09.567">
    <property type="protein sequence ID" value="cds.evm.model.09.567"/>
    <property type="gene ID" value="evm.TU.09.567"/>
</dbReference>
<protein>
    <submittedName>
        <fullName evidence="1">Uncharacterized protein</fullName>
    </submittedName>
</protein>
<proteinExistence type="predicted"/>
<sequence length="135" mass="14992">MIRNAVVLERPVVKKKSSLLSLVGQPYDDHASIRGTPILKYGIGPSSFQGSYMRWGSYGRGQPEIVAELFKVIRKGKNHPSRDVLEALGTNARGIARARSTALLMDYPFRRKIVELPRGHEPYDTTLSLLDTAGL</sequence>
<name>A0A803QGN5_CANSA</name>
<evidence type="ECO:0000313" key="1">
    <source>
        <dbReference type="EnsemblPlants" id="cds.evm.model.09.567"/>
    </source>
</evidence>
<keyword evidence="2" id="KW-1185">Reference proteome</keyword>
<dbReference type="AlphaFoldDB" id="A0A803QGN5"/>
<reference evidence="1" key="1">
    <citation type="submission" date="2018-11" db="EMBL/GenBank/DDBJ databases">
        <authorList>
            <person name="Grassa J C."/>
        </authorList>
    </citation>
    <scope>NUCLEOTIDE SEQUENCE [LARGE SCALE GENOMIC DNA]</scope>
</reference>
<evidence type="ECO:0000313" key="2">
    <source>
        <dbReference type="Proteomes" id="UP000596661"/>
    </source>
</evidence>